<dbReference type="AlphaFoldDB" id="A0A1C5K4Q9"/>
<protein>
    <submittedName>
        <fullName evidence="1">Uncharacterized protein</fullName>
    </submittedName>
</protein>
<dbReference type="RefSeq" id="WP_088996361.1">
    <property type="nucleotide sequence ID" value="NZ_LT607750.1"/>
</dbReference>
<evidence type="ECO:0000313" key="2">
    <source>
        <dbReference type="Proteomes" id="UP000198217"/>
    </source>
</evidence>
<gene>
    <name evidence="1" type="ORF">GA0070609_5450</name>
</gene>
<dbReference type="EMBL" id="LT607750">
    <property type="protein sequence ID" value="SCG77755.1"/>
    <property type="molecule type" value="Genomic_DNA"/>
</dbReference>
<reference evidence="1 2" key="1">
    <citation type="submission" date="2016-06" db="EMBL/GenBank/DDBJ databases">
        <authorList>
            <person name="Kjaerup R.B."/>
            <person name="Dalgaard T.S."/>
            <person name="Juul-Madsen H.R."/>
        </authorList>
    </citation>
    <scope>NUCLEOTIDE SEQUENCE [LARGE SCALE GENOMIC DNA]</scope>
    <source>
        <strain evidence="1 2">DSM 43904</strain>
    </source>
</reference>
<evidence type="ECO:0000313" key="1">
    <source>
        <dbReference type="EMBL" id="SCG77755.1"/>
    </source>
</evidence>
<dbReference type="Proteomes" id="UP000198217">
    <property type="component" value="Chromosome I"/>
</dbReference>
<keyword evidence="2" id="KW-1185">Reference proteome</keyword>
<organism evidence="1 2">
    <name type="scientific">Micromonospora echinaurantiaca</name>
    <dbReference type="NCBI Taxonomy" id="47857"/>
    <lineage>
        <taxon>Bacteria</taxon>
        <taxon>Bacillati</taxon>
        <taxon>Actinomycetota</taxon>
        <taxon>Actinomycetes</taxon>
        <taxon>Micromonosporales</taxon>
        <taxon>Micromonosporaceae</taxon>
        <taxon>Micromonospora</taxon>
    </lineage>
</organism>
<proteinExistence type="predicted"/>
<accession>A0A1C5K4Q9</accession>
<name>A0A1C5K4Q9_9ACTN</name>
<sequence>MPQVEVDDGTDDYLTFAASIAGITKGEVVARLVAQARAGSVPAPEENADQEPASVRVYADYAGHRTYGLFVPGPGRIEITSGPLSGRSFRTPSQAAREIVKHYNPDVSPHRNGWSFFALVSTGAPLQTLRYRAV</sequence>